<keyword evidence="5" id="KW-1185">Reference proteome</keyword>
<dbReference type="InterPro" id="IPR011032">
    <property type="entry name" value="GroES-like_sf"/>
</dbReference>
<dbReference type="InterPro" id="IPR013149">
    <property type="entry name" value="ADH-like_C"/>
</dbReference>
<reference evidence="4 5" key="1">
    <citation type="submission" date="2017-05" db="EMBL/GenBank/DDBJ databases">
        <title>Genomic insights into alkan degradation activity of Oleiphilus messinensis.</title>
        <authorList>
            <person name="Kozyavkin S.A."/>
            <person name="Slesarev A.I."/>
            <person name="Golyshin P.N."/>
            <person name="Korzhenkov A."/>
            <person name="Golyshina O.N."/>
            <person name="Toshchakov S.V."/>
        </authorList>
    </citation>
    <scope>NUCLEOTIDE SEQUENCE [LARGE SCALE GENOMIC DNA]</scope>
    <source>
        <strain evidence="4 5">ME102</strain>
    </source>
</reference>
<evidence type="ECO:0000256" key="2">
    <source>
        <dbReference type="ARBA" id="ARBA00023002"/>
    </source>
</evidence>
<dbReference type="Pfam" id="PF08240">
    <property type="entry name" value="ADH_N"/>
    <property type="match status" value="1"/>
</dbReference>
<evidence type="ECO:0000313" key="4">
    <source>
        <dbReference type="EMBL" id="ARU56683.1"/>
    </source>
</evidence>
<dbReference type="InterPro" id="IPR020843">
    <property type="entry name" value="ER"/>
</dbReference>
<dbReference type="InterPro" id="IPR014189">
    <property type="entry name" value="Quinone_OxRdtase_PIG3"/>
</dbReference>
<feature type="domain" description="Enoyl reductase (ER)" evidence="3">
    <location>
        <begin position="10"/>
        <end position="326"/>
    </location>
</feature>
<dbReference type="Proteomes" id="UP000196027">
    <property type="component" value="Chromosome"/>
</dbReference>
<dbReference type="RefSeq" id="WP_198343325.1">
    <property type="nucleotide sequence ID" value="NZ_CP021425.1"/>
</dbReference>
<evidence type="ECO:0000259" key="3">
    <source>
        <dbReference type="SMART" id="SM00829"/>
    </source>
</evidence>
<dbReference type="PANTHER" id="PTHR48106:SF8">
    <property type="entry name" value="OS02G0805600 PROTEIN"/>
    <property type="match status" value="1"/>
</dbReference>
<dbReference type="AlphaFoldDB" id="A0A1Y0IBB6"/>
<organism evidence="4 5">
    <name type="scientific">Oleiphilus messinensis</name>
    <dbReference type="NCBI Taxonomy" id="141451"/>
    <lineage>
        <taxon>Bacteria</taxon>
        <taxon>Pseudomonadati</taxon>
        <taxon>Pseudomonadota</taxon>
        <taxon>Gammaproteobacteria</taxon>
        <taxon>Oceanospirillales</taxon>
        <taxon>Oleiphilaceae</taxon>
        <taxon>Oleiphilus</taxon>
    </lineage>
</organism>
<gene>
    <name evidence="4" type="ORF">OLMES_2633</name>
</gene>
<keyword evidence="2" id="KW-0560">Oxidoreductase</keyword>
<protein>
    <submittedName>
        <fullName evidence="4">Zinc-containing alcohol dehydrogenase</fullName>
    </submittedName>
</protein>
<evidence type="ECO:0000256" key="1">
    <source>
        <dbReference type="ARBA" id="ARBA00022857"/>
    </source>
</evidence>
<accession>A0A1Y0IBB6</accession>
<dbReference type="SUPFAM" id="SSF50129">
    <property type="entry name" value="GroES-like"/>
    <property type="match status" value="1"/>
</dbReference>
<keyword evidence="1" id="KW-0521">NADP</keyword>
<dbReference type="GO" id="GO:0016651">
    <property type="term" value="F:oxidoreductase activity, acting on NAD(P)H"/>
    <property type="evidence" value="ECO:0007669"/>
    <property type="project" value="TreeGrafter"/>
</dbReference>
<dbReference type="GO" id="GO:0070402">
    <property type="term" value="F:NADPH binding"/>
    <property type="evidence" value="ECO:0007669"/>
    <property type="project" value="TreeGrafter"/>
</dbReference>
<proteinExistence type="predicted"/>
<dbReference type="KEGG" id="ome:OLMES_2633"/>
<evidence type="ECO:0000313" key="5">
    <source>
        <dbReference type="Proteomes" id="UP000196027"/>
    </source>
</evidence>
<dbReference type="SMART" id="SM00829">
    <property type="entry name" value="PKS_ER"/>
    <property type="match status" value="1"/>
</dbReference>
<dbReference type="PANTHER" id="PTHR48106">
    <property type="entry name" value="QUINONE OXIDOREDUCTASE PIG3-RELATED"/>
    <property type="match status" value="1"/>
</dbReference>
<dbReference type="NCBIfam" id="TIGR02824">
    <property type="entry name" value="quinone_pig3"/>
    <property type="match status" value="1"/>
</dbReference>
<name>A0A1Y0IBB6_9GAMM</name>
<sequence length="337" mass="35893">MKYVALREYGAPEVMEIQEMDKPEPRDGEVLIKVAAAGVNRPDVIQRQGHYPPPPDASPVLGLEVSGEIVAIGASANEPVPFALGDAVCALVNGGGYAEYVRAPATQCLPVPKGLSLIEAAALPETCFTVWSNVFMRCRLQAGERFLIHGGASGIGTTAIQMAKLRGARVAVTVGSEEKRKACEQLGADLAINYRDSDFVEALEAFGEGQGMDVILDMVGGDYISKNIKIAALEGRICNIAFLQGPVAKVNFLPVMLKRLTLTGSTLRPQSPQAKAEIAADLLEHIWPAIEAGKMKPVMANTYAFSDVIKAHKLMESNQHIGKIVLDLCAQSGGGNL</sequence>
<dbReference type="InterPro" id="IPR036291">
    <property type="entry name" value="NAD(P)-bd_dom_sf"/>
</dbReference>
<dbReference type="Gene3D" id="3.90.180.10">
    <property type="entry name" value="Medium-chain alcohol dehydrogenases, catalytic domain"/>
    <property type="match status" value="1"/>
</dbReference>
<dbReference type="SUPFAM" id="SSF51735">
    <property type="entry name" value="NAD(P)-binding Rossmann-fold domains"/>
    <property type="match status" value="1"/>
</dbReference>
<dbReference type="EMBL" id="CP021425">
    <property type="protein sequence ID" value="ARU56683.1"/>
    <property type="molecule type" value="Genomic_DNA"/>
</dbReference>
<dbReference type="InterPro" id="IPR013154">
    <property type="entry name" value="ADH-like_N"/>
</dbReference>
<dbReference type="Pfam" id="PF00107">
    <property type="entry name" value="ADH_zinc_N"/>
    <property type="match status" value="1"/>
</dbReference>
<dbReference type="CDD" id="cd05276">
    <property type="entry name" value="p53_inducible_oxidoreductase"/>
    <property type="match status" value="1"/>
</dbReference>
<dbReference type="Gene3D" id="3.40.50.720">
    <property type="entry name" value="NAD(P)-binding Rossmann-like Domain"/>
    <property type="match status" value="1"/>
</dbReference>